<dbReference type="AlphaFoldDB" id="A0AA46NSN3"/>
<keyword evidence="1" id="KW-0614">Plasmid</keyword>
<geneLocation type="plasmid" evidence="1 2">
    <name>pRIVM_C010761_3</name>
</geneLocation>
<protein>
    <submittedName>
        <fullName evidence="1">Uncharacterized protein</fullName>
    </submittedName>
</protein>
<proteinExistence type="predicted"/>
<dbReference type="Proteomes" id="UP001164081">
    <property type="component" value="Plasmid pRIVM_C010761_3"/>
</dbReference>
<dbReference type="RefSeq" id="WP_263503961.1">
    <property type="nucleotide sequence ID" value="NZ_CP089047.1"/>
</dbReference>
<sequence length="130" mass="14939">MNNLPYSEDGMDGGMFHPSVLDRKEREYQQYMDTQTPIAAQKIRNFVNGNSNHGLGQALPNEVLYDQNYVNQITAELERVKLQLVLTQRDSASKDEKLSRAFNNINQCNSTIERLDNLVTNLKVKLSKYE</sequence>
<evidence type="ECO:0000313" key="2">
    <source>
        <dbReference type="Proteomes" id="UP001164081"/>
    </source>
</evidence>
<organism evidence="1 2">
    <name type="scientific">Acinetobacter ursingii</name>
    <dbReference type="NCBI Taxonomy" id="108980"/>
    <lineage>
        <taxon>Bacteria</taxon>
        <taxon>Pseudomonadati</taxon>
        <taxon>Pseudomonadota</taxon>
        <taxon>Gammaproteobacteria</taxon>
        <taxon>Moraxellales</taxon>
        <taxon>Moraxellaceae</taxon>
        <taxon>Acinetobacter</taxon>
    </lineage>
</organism>
<dbReference type="EMBL" id="CP089047">
    <property type="protein sequence ID" value="UYF77423.1"/>
    <property type="molecule type" value="Genomic_DNA"/>
</dbReference>
<name>A0AA46NSN3_9GAMM</name>
<accession>A0AA46NSN3</accession>
<evidence type="ECO:0000313" key="1">
    <source>
        <dbReference type="EMBL" id="UYF77423.1"/>
    </source>
</evidence>
<reference evidence="1" key="1">
    <citation type="journal article" date="2022" name="J Glob Antimicrob Resist">
        <title>Comparative analysis of IMP-4- and OXA-58-containing plasmids of three carbapenemase-producing Acinetobacter ursingii strains in the Netherlands.</title>
        <authorList>
            <person name="Hendrickx A.P.A."/>
            <person name="Schade R.P."/>
            <person name="Landman F."/>
            <person name="Bosch T."/>
            <person name="Schouls L.M."/>
            <person name="van Dijk K."/>
        </authorList>
    </citation>
    <scope>NUCLEOTIDE SEQUENCE</scope>
    <source>
        <strain evidence="1">RIVM_C010761</strain>
    </source>
</reference>
<gene>
    <name evidence="1" type="ORF">LSO58_18480</name>
</gene>